<dbReference type="RefSeq" id="WP_306074984.1">
    <property type="nucleotide sequence ID" value="NZ_JAROBZ020000001.1"/>
</dbReference>
<accession>A0ABV4YRT3</accession>
<comment type="caution">
    <text evidence="1">The sequence shown here is derived from an EMBL/GenBank/DDBJ whole genome shotgun (WGS) entry which is preliminary data.</text>
</comment>
<sequence>MPNKKTHEEFLAEVFALVGNEYTIIGQYVNSGTELEIKHNICNKIYPVIPKRFLKGNHRCLDCRDRIKHENFVAKVFDLVGEEYSVMSEFKGAREYVIMKHNKCNEEYPVTPDNFIRGKRCGYCSGNRKKTTEIFKKQVYELVGNEYIVIGEYINADTPLTMLHTKCNREYPVIPDNFLSGKRCRLCSGNVKKTTQIFKKEVYELVEDEYTVIGEYENAKIPIMFKHNICNEEFLMSPDNFIHGTRCSICTTSKGETTIAKWLDKSNIKYEREYKFNDCKNTNPLPFDFAINKEDDSILLIEYHGQQHYKAIEIFGGEKRFNYTQKNDKIKKIYCEKNNIPLIVIPYWNFDKIDEILTKELL</sequence>
<organism evidence="1 2">
    <name type="scientific">Neobacillus driksii</name>
    <dbReference type="NCBI Taxonomy" id="3035913"/>
    <lineage>
        <taxon>Bacteria</taxon>
        <taxon>Bacillati</taxon>
        <taxon>Bacillota</taxon>
        <taxon>Bacilli</taxon>
        <taxon>Bacillales</taxon>
        <taxon>Bacillaceae</taxon>
        <taxon>Neobacillus</taxon>
    </lineage>
</organism>
<evidence type="ECO:0000313" key="1">
    <source>
        <dbReference type="EMBL" id="MFB3167452.1"/>
    </source>
</evidence>
<dbReference type="EMBL" id="JAROBZ020000001">
    <property type="protein sequence ID" value="MFB3167452.1"/>
    <property type="molecule type" value="Genomic_DNA"/>
</dbReference>
<dbReference type="Gene3D" id="3.40.960.10">
    <property type="entry name" value="VSR Endonuclease"/>
    <property type="match status" value="1"/>
</dbReference>
<evidence type="ECO:0000313" key="2">
    <source>
        <dbReference type="Proteomes" id="UP001241748"/>
    </source>
</evidence>
<name>A0ABV4YRT3_9BACI</name>
<proteinExistence type="predicted"/>
<protein>
    <recommendedName>
        <fullName evidence="3">DUF2726 domain-containing protein</fullName>
    </recommendedName>
</protein>
<dbReference type="Proteomes" id="UP001241748">
    <property type="component" value="Unassembled WGS sequence"/>
</dbReference>
<keyword evidence="2" id="KW-1185">Reference proteome</keyword>
<evidence type="ECO:0008006" key="3">
    <source>
        <dbReference type="Google" id="ProtNLM"/>
    </source>
</evidence>
<reference evidence="1 2" key="1">
    <citation type="submission" date="2024-05" db="EMBL/GenBank/DDBJ databases">
        <authorList>
            <person name="Venkateswaran K."/>
        </authorList>
    </citation>
    <scope>NUCLEOTIDE SEQUENCE [LARGE SCALE GENOMIC DNA]</scope>
    <source>
        <strain evidence="1 2">179-C4-2-HS</strain>
    </source>
</reference>
<gene>
    <name evidence="1" type="ORF">P5G62_010060</name>
</gene>